<dbReference type="EMBL" id="PUIV01000004">
    <property type="protein sequence ID" value="PWB95054.1"/>
    <property type="molecule type" value="Genomic_DNA"/>
</dbReference>
<sequence>MSQTNLMRAAPQRRLGGTEVLLLLISFFGVVAAVDAAMIYFAVSTFRGEEISRAYEKGLAYNLDIAGAHAQSARGWKVEATILRRGAWENLVSVTLRDDDGALTGLKLAAEIRAPVDGRKDVAVDLAEAAPGRYEAPIVIESGWRDLVLIATREGREMFRSKSRIRID</sequence>
<dbReference type="InterPro" id="IPR008620">
    <property type="entry name" value="FixH"/>
</dbReference>
<protein>
    <submittedName>
        <fullName evidence="2">Nitrogen fixation protein FixH</fullName>
    </submittedName>
</protein>
<feature type="transmembrane region" description="Helical" evidence="1">
    <location>
        <begin position="20"/>
        <end position="43"/>
    </location>
</feature>
<evidence type="ECO:0000313" key="3">
    <source>
        <dbReference type="Proteomes" id="UP000245137"/>
    </source>
</evidence>
<evidence type="ECO:0000256" key="1">
    <source>
        <dbReference type="SAM" id="Phobius"/>
    </source>
</evidence>
<reference evidence="2 3" key="1">
    <citation type="journal article" date="2018" name="Appl. Microbiol. Biotechnol.">
        <title>Co-cultivation of the strictly anaerobic methanogen Methanosarcina barkeri with aerobic methanotrophs in an oxygen-limited membrane bioreactor.</title>
        <authorList>
            <person name="In 't Zandt M.H."/>
            <person name="van den Bosch T.J.M."/>
            <person name="Rijkers R."/>
            <person name="van Kessel M.A.H.J."/>
            <person name="Jetten M.S.M."/>
            <person name="Welte C.U."/>
        </authorList>
    </citation>
    <scope>NUCLEOTIDE SEQUENCE [LARGE SCALE GENOMIC DNA]</scope>
    <source>
        <strain evidence="2 3">DSM 17706</strain>
    </source>
</reference>
<keyword evidence="1" id="KW-0472">Membrane</keyword>
<gene>
    <name evidence="2" type="ORF">C5689_04505</name>
</gene>
<comment type="caution">
    <text evidence="2">The sequence shown here is derived from an EMBL/GenBank/DDBJ whole genome shotgun (WGS) entry which is preliminary data.</text>
</comment>
<dbReference type="RefSeq" id="WP_108916078.1">
    <property type="nucleotide sequence ID" value="NZ_BGJY01000002.1"/>
</dbReference>
<dbReference type="OrthoDB" id="1495896at2"/>
<proteinExistence type="predicted"/>
<keyword evidence="3" id="KW-1185">Reference proteome</keyword>
<keyword evidence="1" id="KW-1133">Transmembrane helix</keyword>
<accession>A0A2U1STX9</accession>
<evidence type="ECO:0000313" key="2">
    <source>
        <dbReference type="EMBL" id="PWB95054.1"/>
    </source>
</evidence>
<dbReference type="Proteomes" id="UP000245137">
    <property type="component" value="Unassembled WGS sequence"/>
</dbReference>
<name>A0A2U1STX9_METSR</name>
<dbReference type="Pfam" id="PF05751">
    <property type="entry name" value="FixH"/>
    <property type="match status" value="1"/>
</dbReference>
<organism evidence="2 3">
    <name type="scientific">Methylosinus sporium</name>
    <dbReference type="NCBI Taxonomy" id="428"/>
    <lineage>
        <taxon>Bacteria</taxon>
        <taxon>Pseudomonadati</taxon>
        <taxon>Pseudomonadota</taxon>
        <taxon>Alphaproteobacteria</taxon>
        <taxon>Hyphomicrobiales</taxon>
        <taxon>Methylocystaceae</taxon>
        <taxon>Methylosinus</taxon>
    </lineage>
</organism>
<keyword evidence="1" id="KW-0812">Transmembrane</keyword>
<dbReference type="AlphaFoldDB" id="A0A2U1STX9"/>